<dbReference type="EMBL" id="BSOJ01000015">
    <property type="protein sequence ID" value="GLR26501.1"/>
    <property type="molecule type" value="Genomic_DNA"/>
</dbReference>
<protein>
    <recommendedName>
        <fullName evidence="4">Holin</fullName>
    </recommendedName>
</protein>
<comment type="caution">
    <text evidence="2">The sequence shown here is derived from an EMBL/GenBank/DDBJ whole genome shotgun (WGS) entry which is preliminary data.</text>
</comment>
<feature type="transmembrane region" description="Helical" evidence="1">
    <location>
        <begin position="20"/>
        <end position="46"/>
    </location>
</feature>
<sequence length="122" mass="12645">MQEPATSASAAAAVSITGGLIALFGPVIGVWMAVILSATVGATWTIGRVHTDSKRTALLILCRLVMTAIILTGGLSWLVFEKLGVAQDFALPIIAFCIGALGDKFEALKDAAIDRLKSFIGG</sequence>
<accession>A0ABQ5YT97</accession>
<keyword evidence="1" id="KW-0472">Membrane</keyword>
<reference evidence="3" key="1">
    <citation type="journal article" date="2019" name="Int. J. Syst. Evol. Microbiol.">
        <title>The Global Catalogue of Microorganisms (GCM) 10K type strain sequencing project: providing services to taxonomists for standard genome sequencing and annotation.</title>
        <authorList>
            <consortium name="The Broad Institute Genomics Platform"/>
            <consortium name="The Broad Institute Genome Sequencing Center for Infectious Disease"/>
            <person name="Wu L."/>
            <person name="Ma J."/>
        </authorList>
    </citation>
    <scope>NUCLEOTIDE SEQUENCE [LARGE SCALE GENOMIC DNA]</scope>
    <source>
        <strain evidence="3">NBRC 105857</strain>
    </source>
</reference>
<keyword evidence="3" id="KW-1185">Reference proteome</keyword>
<organism evidence="2 3">
    <name type="scientific">Limnobacter litoralis</name>
    <dbReference type="NCBI Taxonomy" id="481366"/>
    <lineage>
        <taxon>Bacteria</taxon>
        <taxon>Pseudomonadati</taxon>
        <taxon>Pseudomonadota</taxon>
        <taxon>Betaproteobacteria</taxon>
        <taxon>Burkholderiales</taxon>
        <taxon>Burkholderiaceae</taxon>
        <taxon>Limnobacter</taxon>
    </lineage>
</organism>
<proteinExistence type="predicted"/>
<name>A0ABQ5YT97_9BURK</name>
<evidence type="ECO:0000313" key="2">
    <source>
        <dbReference type="EMBL" id="GLR26501.1"/>
    </source>
</evidence>
<dbReference type="RefSeq" id="WP_284281110.1">
    <property type="nucleotide sequence ID" value="NZ_BSOJ01000015.1"/>
</dbReference>
<dbReference type="Proteomes" id="UP001156664">
    <property type="component" value="Unassembled WGS sequence"/>
</dbReference>
<keyword evidence="1" id="KW-1133">Transmembrane helix</keyword>
<evidence type="ECO:0000313" key="3">
    <source>
        <dbReference type="Proteomes" id="UP001156664"/>
    </source>
</evidence>
<keyword evidence="1" id="KW-0812">Transmembrane</keyword>
<gene>
    <name evidence="2" type="ORF">GCM10007875_15910</name>
</gene>
<evidence type="ECO:0008006" key="4">
    <source>
        <dbReference type="Google" id="ProtNLM"/>
    </source>
</evidence>
<feature type="transmembrane region" description="Helical" evidence="1">
    <location>
        <begin position="58"/>
        <end position="79"/>
    </location>
</feature>
<evidence type="ECO:0000256" key="1">
    <source>
        <dbReference type="SAM" id="Phobius"/>
    </source>
</evidence>